<evidence type="ECO:0000256" key="13">
    <source>
        <dbReference type="ARBA" id="ARBA00023204"/>
    </source>
</evidence>
<keyword evidence="14" id="KW-0539">Nucleus</keyword>
<evidence type="ECO:0000313" key="21">
    <source>
        <dbReference type="Proteomes" id="UP001181693"/>
    </source>
</evidence>
<dbReference type="SMART" id="SM00490">
    <property type="entry name" value="HELICc"/>
    <property type="match status" value="1"/>
</dbReference>
<evidence type="ECO:0000256" key="6">
    <source>
        <dbReference type="ARBA" id="ARBA00022741"/>
    </source>
</evidence>
<keyword evidence="21" id="KW-1185">Reference proteome</keyword>
<evidence type="ECO:0000256" key="4">
    <source>
        <dbReference type="ARBA" id="ARBA00012551"/>
    </source>
</evidence>
<feature type="region of interest" description="Disordered" evidence="16">
    <location>
        <begin position="247"/>
        <end position="327"/>
    </location>
</feature>
<evidence type="ECO:0000256" key="7">
    <source>
        <dbReference type="ARBA" id="ARBA00022763"/>
    </source>
</evidence>
<proteinExistence type="inferred from homology"/>
<dbReference type="PROSITE" id="PS51192">
    <property type="entry name" value="HELICASE_ATP_BIND_1"/>
    <property type="match status" value="1"/>
</dbReference>
<evidence type="ECO:0000256" key="10">
    <source>
        <dbReference type="ARBA" id="ARBA00022840"/>
    </source>
</evidence>
<comment type="caution">
    <text evidence="20">The sequence shown here is derived from an EMBL/GenBank/DDBJ whole genome shotgun (WGS) entry which is preliminary data.</text>
</comment>
<evidence type="ECO:0000256" key="5">
    <source>
        <dbReference type="ARBA" id="ARBA00022454"/>
    </source>
</evidence>
<comment type="similarity">
    <text evidence="3">Belongs to the SNF2/RAD54 helicase family.</text>
</comment>
<dbReference type="PANTHER" id="PTHR10799">
    <property type="entry name" value="SNF2/RAD54 HELICASE FAMILY"/>
    <property type="match status" value="1"/>
</dbReference>
<dbReference type="SMART" id="SM00487">
    <property type="entry name" value="DEXDc"/>
    <property type="match status" value="1"/>
</dbReference>
<feature type="domain" description="Helicase ATP-binding" evidence="18">
    <location>
        <begin position="460"/>
        <end position="628"/>
    </location>
</feature>
<dbReference type="PROSITE" id="PS51194">
    <property type="entry name" value="HELICASE_CTER"/>
    <property type="match status" value="1"/>
</dbReference>
<name>A0AAV3AW25_PYXAD</name>
<dbReference type="FunFam" id="3.40.50.300:FF:000639">
    <property type="entry name" value="SWI/SNF-related matrix-associated actin-dependent regulator of chromatin subfamily A containing DEAD/H box 1 isoform X1"/>
    <property type="match status" value="1"/>
</dbReference>
<feature type="region of interest" description="Disordered" evidence="16">
    <location>
        <begin position="189"/>
        <end position="210"/>
    </location>
</feature>
<keyword evidence="7" id="KW-0227">DNA damage</keyword>
<dbReference type="Pfam" id="PF00271">
    <property type="entry name" value="Helicase_C"/>
    <property type="match status" value="1"/>
</dbReference>
<dbReference type="GO" id="GO:0003678">
    <property type="term" value="F:DNA helicase activity"/>
    <property type="evidence" value="ECO:0007669"/>
    <property type="project" value="UniProtKB-EC"/>
</dbReference>
<feature type="compositionally biased region" description="Basic residues" evidence="16">
    <location>
        <begin position="267"/>
        <end position="279"/>
    </location>
</feature>
<dbReference type="FunFam" id="3.40.50.10810:FF:000014">
    <property type="entry name" value="SWI/SNF-related matrix-associated actin-dependent regulator of chromatin subfamily A containing DEAD/H box 1"/>
    <property type="match status" value="1"/>
</dbReference>
<dbReference type="InterPro" id="IPR009060">
    <property type="entry name" value="UBA-like_sf"/>
</dbReference>
<organism evidence="20 21">
    <name type="scientific">Pyxicephalus adspersus</name>
    <name type="common">African bullfrog</name>
    <dbReference type="NCBI Taxonomy" id="30357"/>
    <lineage>
        <taxon>Eukaryota</taxon>
        <taxon>Metazoa</taxon>
        <taxon>Chordata</taxon>
        <taxon>Craniata</taxon>
        <taxon>Vertebrata</taxon>
        <taxon>Euteleostomi</taxon>
        <taxon>Amphibia</taxon>
        <taxon>Batrachia</taxon>
        <taxon>Anura</taxon>
        <taxon>Neobatrachia</taxon>
        <taxon>Ranoidea</taxon>
        <taxon>Pyxicephalidae</taxon>
        <taxon>Pyxicephalinae</taxon>
        <taxon>Pyxicephalus</taxon>
    </lineage>
</organism>
<dbReference type="GO" id="GO:0005634">
    <property type="term" value="C:nucleus"/>
    <property type="evidence" value="ECO:0007669"/>
    <property type="project" value="UniProtKB-SubCell"/>
</dbReference>
<evidence type="ECO:0000259" key="18">
    <source>
        <dbReference type="PROSITE" id="PS51192"/>
    </source>
</evidence>
<sequence length="945" mass="108055">MSLFNLDRFRFDKKGAPSSNEEDQQNRPGTPKNELDEKLMTIIPETPESKRPNNVSLFKKDKGVSFLDSESETEDRESKPSISSTHRKVHPREENGISESATDDSADEYPPSKKTTATNVPQIKDGTKDKLQKLQEIFPQRTNGELLQLIESTETLEDAVAAGIARFDDKGIFFALLIFTLKFGADSDSSGSEEEWEKQESSVKKLQKHFPDLDKEELREVLQEHDWSFHEALEALKLFAEDEQDDLQSTSKSAVCNGKGASESDKKNRKSSTKAKPNHRPNDEPIKNGSKKKAKSKKNVISFKRDSESEESASDTGSVLDEDYSSSEEIMEEEHKTKIVSFLQDASLDELSLIPQCSLKKAQRITELRPFHSWDSLLNKINKVNTLSLDLVWNCKILIKEREVVLKLMNKCEEISKKLMKQVTHITEDGENGWNVKQPSILSKSLELKPYQKIGLNWLALLHKHNVNGILADEMGLGKTVQAISFLAHLYLLGDTGPHLVVVPASTLDNWIREFNQWCPDMNILLYYGSQEERKHLRYDILNKVIEFNVIVTTYNCAISSSEDRSLFRRLKLNFAVFDEGHMLKNMSAIRYQHLMTLNAKHRLLLTGTPVQNNLLELMSLLNFVMPHMFSSSTSEIKRMFSSKAVLKQLPPKKDHIKFCSMSKKQQQLYEDLMNKLKRSIEGTEKNTELCNVMMHLRKMANHPLLHRQYYTADKLRSMSKLMLKEPTHCEANPDLIFEDMEVMTDFELHRLCGEFSSLSSYKLEKQLLIDSGKFEILEQLLSDLKKKGDRVVLFSQFTMMLDILEVFLQHHQHRYLRLDGKTQISDRIHLIDEFNSDMDIFIFLLSTKAGGLGINLTSANVVILHDIDCNPYNDKQAEDRCHRVGQTKEVNVIKLIGKGTIEESMLKISQQKLRLEQDMTTMDTGDEGSIPLDMASLLKTSLGL</sequence>
<dbReference type="SUPFAM" id="SSF52540">
    <property type="entry name" value="P-loop containing nucleoside triphosphate hydrolases"/>
    <property type="match status" value="2"/>
</dbReference>
<dbReference type="Proteomes" id="UP001181693">
    <property type="component" value="Unassembled WGS sequence"/>
</dbReference>
<evidence type="ECO:0000256" key="1">
    <source>
        <dbReference type="ARBA" id="ARBA00004123"/>
    </source>
</evidence>
<dbReference type="InterPro" id="IPR003892">
    <property type="entry name" value="CUE"/>
</dbReference>
<keyword evidence="8" id="KW-0378">Hydrolase</keyword>
<dbReference type="CDD" id="cd18793">
    <property type="entry name" value="SF2_C_SNF"/>
    <property type="match status" value="1"/>
</dbReference>
<keyword evidence="9" id="KW-0347">Helicase</keyword>
<gene>
    <name evidence="20" type="ORF">GDO54_009102</name>
</gene>
<dbReference type="InterPro" id="IPR027417">
    <property type="entry name" value="P-loop_NTPase"/>
</dbReference>
<protein>
    <recommendedName>
        <fullName evidence="4">DNA helicase</fullName>
        <ecNumber evidence="4">3.6.4.12</ecNumber>
    </recommendedName>
</protein>
<evidence type="ECO:0000256" key="14">
    <source>
        <dbReference type="ARBA" id="ARBA00023242"/>
    </source>
</evidence>
<evidence type="ECO:0000259" key="17">
    <source>
        <dbReference type="PROSITE" id="PS51140"/>
    </source>
</evidence>
<evidence type="ECO:0000259" key="19">
    <source>
        <dbReference type="PROSITE" id="PS51194"/>
    </source>
</evidence>
<dbReference type="InterPro" id="IPR038718">
    <property type="entry name" value="SNF2-like_sf"/>
</dbReference>
<dbReference type="GO" id="GO:0016787">
    <property type="term" value="F:hydrolase activity"/>
    <property type="evidence" value="ECO:0007669"/>
    <property type="project" value="UniProtKB-KW"/>
</dbReference>
<dbReference type="EC" id="3.6.4.12" evidence="4"/>
<dbReference type="InterPro" id="IPR001650">
    <property type="entry name" value="Helicase_C-like"/>
</dbReference>
<dbReference type="CDD" id="cd14279">
    <property type="entry name" value="CUE"/>
    <property type="match status" value="1"/>
</dbReference>
<evidence type="ECO:0000313" key="20">
    <source>
        <dbReference type="EMBL" id="DBA28806.1"/>
    </source>
</evidence>
<dbReference type="AlphaFoldDB" id="A0AAV3AW25"/>
<dbReference type="Gene3D" id="3.40.50.10810">
    <property type="entry name" value="Tandem AAA-ATPase domain"/>
    <property type="match status" value="1"/>
</dbReference>
<dbReference type="GO" id="GO:0003677">
    <property type="term" value="F:DNA binding"/>
    <property type="evidence" value="ECO:0007669"/>
    <property type="project" value="UniProtKB-KW"/>
</dbReference>
<dbReference type="InterPro" id="IPR049730">
    <property type="entry name" value="SNF2/RAD54-like_C"/>
</dbReference>
<dbReference type="GO" id="GO:0043130">
    <property type="term" value="F:ubiquitin binding"/>
    <property type="evidence" value="ECO:0007669"/>
    <property type="project" value="InterPro"/>
</dbReference>
<dbReference type="Gene3D" id="3.40.50.300">
    <property type="entry name" value="P-loop containing nucleotide triphosphate hydrolases"/>
    <property type="match status" value="1"/>
</dbReference>
<comment type="catalytic activity">
    <reaction evidence="15">
        <text>ATP + H2O = ADP + phosphate + H(+)</text>
        <dbReference type="Rhea" id="RHEA:13065"/>
        <dbReference type="ChEBI" id="CHEBI:15377"/>
        <dbReference type="ChEBI" id="CHEBI:15378"/>
        <dbReference type="ChEBI" id="CHEBI:30616"/>
        <dbReference type="ChEBI" id="CHEBI:43474"/>
        <dbReference type="ChEBI" id="CHEBI:456216"/>
        <dbReference type="EC" id="3.6.4.12"/>
    </reaction>
    <physiologicalReaction direction="left-to-right" evidence="15">
        <dbReference type="Rhea" id="RHEA:13066"/>
    </physiologicalReaction>
</comment>
<evidence type="ECO:0000256" key="16">
    <source>
        <dbReference type="SAM" id="MobiDB-lite"/>
    </source>
</evidence>
<dbReference type="PROSITE" id="PS51140">
    <property type="entry name" value="CUE"/>
    <property type="match status" value="1"/>
</dbReference>
<evidence type="ECO:0000256" key="11">
    <source>
        <dbReference type="ARBA" id="ARBA00022853"/>
    </source>
</evidence>
<dbReference type="EMBL" id="DYDO01000003">
    <property type="protein sequence ID" value="DBA28806.1"/>
    <property type="molecule type" value="Genomic_DNA"/>
</dbReference>
<evidence type="ECO:0000256" key="12">
    <source>
        <dbReference type="ARBA" id="ARBA00023125"/>
    </source>
</evidence>
<dbReference type="GO" id="GO:0005694">
    <property type="term" value="C:chromosome"/>
    <property type="evidence" value="ECO:0007669"/>
    <property type="project" value="UniProtKB-SubCell"/>
</dbReference>
<evidence type="ECO:0000256" key="9">
    <source>
        <dbReference type="ARBA" id="ARBA00022806"/>
    </source>
</evidence>
<feature type="domain" description="Helicase C-terminal" evidence="19">
    <location>
        <begin position="777"/>
        <end position="929"/>
    </location>
</feature>
<feature type="compositionally biased region" description="Basic and acidic residues" evidence="16">
    <location>
        <begin position="198"/>
        <end position="210"/>
    </location>
</feature>
<feature type="compositionally biased region" description="Basic residues" evidence="16">
    <location>
        <begin position="289"/>
        <end position="298"/>
    </location>
</feature>
<feature type="domain" description="CUE" evidence="17">
    <location>
        <begin position="198"/>
        <end position="241"/>
    </location>
</feature>
<comment type="subcellular location">
    <subcellularLocation>
        <location evidence="2">Chromosome</location>
    </subcellularLocation>
    <subcellularLocation>
        <location evidence="1">Nucleus</location>
    </subcellularLocation>
</comment>
<keyword evidence="5" id="KW-0158">Chromosome</keyword>
<dbReference type="CDD" id="cd17998">
    <property type="entry name" value="DEXHc_SMARCAD1"/>
    <property type="match status" value="1"/>
</dbReference>
<keyword evidence="13" id="KW-0234">DNA repair</keyword>
<dbReference type="InterPro" id="IPR000330">
    <property type="entry name" value="SNF2_N"/>
</dbReference>
<keyword evidence="12" id="KW-0238">DNA-binding</keyword>
<feature type="region of interest" description="Disordered" evidence="16">
    <location>
        <begin position="1"/>
        <end position="128"/>
    </location>
</feature>
<evidence type="ECO:0000256" key="8">
    <source>
        <dbReference type="ARBA" id="ARBA00022801"/>
    </source>
</evidence>
<keyword evidence="11" id="KW-0156">Chromatin regulator</keyword>
<dbReference type="InterPro" id="IPR014001">
    <property type="entry name" value="Helicase_ATP-bd"/>
</dbReference>
<evidence type="ECO:0000256" key="3">
    <source>
        <dbReference type="ARBA" id="ARBA00007025"/>
    </source>
</evidence>
<dbReference type="Pfam" id="PF00176">
    <property type="entry name" value="SNF2-rel_dom"/>
    <property type="match status" value="2"/>
</dbReference>
<accession>A0AAV3AW25</accession>
<keyword evidence="10" id="KW-0067">ATP-binding</keyword>
<keyword evidence="6" id="KW-0547">Nucleotide-binding</keyword>
<dbReference type="GO" id="GO:0006281">
    <property type="term" value="P:DNA repair"/>
    <property type="evidence" value="ECO:0007669"/>
    <property type="project" value="UniProtKB-KW"/>
</dbReference>
<evidence type="ECO:0000256" key="2">
    <source>
        <dbReference type="ARBA" id="ARBA00004286"/>
    </source>
</evidence>
<dbReference type="GO" id="GO:0005524">
    <property type="term" value="F:ATP binding"/>
    <property type="evidence" value="ECO:0007669"/>
    <property type="project" value="UniProtKB-KW"/>
</dbReference>
<dbReference type="SUPFAM" id="SSF46934">
    <property type="entry name" value="UBA-like"/>
    <property type="match status" value="1"/>
</dbReference>
<evidence type="ECO:0000256" key="15">
    <source>
        <dbReference type="ARBA" id="ARBA00048432"/>
    </source>
</evidence>
<reference evidence="20" key="1">
    <citation type="thesis" date="2020" institute="ProQuest LLC" country="789 East Eisenhower Parkway, Ann Arbor, MI, USA">
        <title>Comparative Genomics and Chromosome Evolution.</title>
        <authorList>
            <person name="Mudd A.B."/>
        </authorList>
    </citation>
    <scope>NUCLEOTIDE SEQUENCE</scope>
    <source>
        <strain evidence="20">1538</strain>
        <tissue evidence="20">Blood</tissue>
    </source>
</reference>
<dbReference type="GO" id="GO:0006325">
    <property type="term" value="P:chromatin organization"/>
    <property type="evidence" value="ECO:0007669"/>
    <property type="project" value="UniProtKB-KW"/>
</dbReference>